<organism evidence="2">
    <name type="scientific">Caenorhabditis remanei</name>
    <name type="common">Caenorhabditis vulgaris</name>
    <dbReference type="NCBI Taxonomy" id="31234"/>
    <lineage>
        <taxon>Eukaryota</taxon>
        <taxon>Metazoa</taxon>
        <taxon>Ecdysozoa</taxon>
        <taxon>Nematoda</taxon>
        <taxon>Chromadorea</taxon>
        <taxon>Rhabditida</taxon>
        <taxon>Rhabditina</taxon>
        <taxon>Rhabditomorpha</taxon>
        <taxon>Rhabditoidea</taxon>
        <taxon>Rhabditidae</taxon>
        <taxon>Peloderinae</taxon>
        <taxon>Caenorhabditis</taxon>
    </lineage>
</organism>
<sequence length="97" mass="11467">MLRYHEIWQWDEWFRGGFFASFMESLLKMKHEASGLPDNVVTEEEIDKYIEDIFQNKGIKLDIDSIKKNPALLSLAKLFLNNTWGSWHKSHVKARPT</sequence>
<accession>E3NHH4</accession>
<reference evidence="1" key="1">
    <citation type="submission" date="2007-07" db="EMBL/GenBank/DDBJ databases">
        <title>PCAP assembly of the Caenorhabditis remanei genome.</title>
        <authorList>
            <consortium name="The Caenorhabditis remanei Sequencing Consortium"/>
            <person name="Wilson R.K."/>
        </authorList>
    </citation>
    <scope>NUCLEOTIDE SEQUENCE [LARGE SCALE GENOMIC DNA]</scope>
    <source>
        <strain evidence="1">PB4641</strain>
    </source>
</reference>
<proteinExistence type="predicted"/>
<dbReference type="InParanoid" id="E3NHH4"/>
<name>E3NHH4_CAERE</name>
<protein>
    <submittedName>
        <fullName evidence="1">Uncharacterized protein</fullName>
    </submittedName>
</protein>
<dbReference type="PANTHER" id="PTHR33568">
    <property type="entry name" value="DNA POLYMERASE"/>
    <property type="match status" value="1"/>
</dbReference>
<evidence type="ECO:0000313" key="2">
    <source>
        <dbReference type="Proteomes" id="UP000008281"/>
    </source>
</evidence>
<dbReference type="HOGENOM" id="CLU_2348656_0_0_1"/>
<dbReference type="OrthoDB" id="5961870at2759"/>
<dbReference type="AlphaFoldDB" id="E3NHH4"/>
<dbReference type="STRING" id="31234.E3NHH4"/>
<dbReference type="EMBL" id="DS268676">
    <property type="protein sequence ID" value="EFO98031.1"/>
    <property type="molecule type" value="Genomic_DNA"/>
</dbReference>
<keyword evidence="2" id="KW-1185">Reference proteome</keyword>
<gene>
    <name evidence="1" type="ORF">CRE_20052</name>
</gene>
<evidence type="ECO:0000313" key="1">
    <source>
        <dbReference type="EMBL" id="EFO98031.1"/>
    </source>
</evidence>
<dbReference type="PANTHER" id="PTHR33568:SF3">
    <property type="entry name" value="DNA-DIRECTED DNA POLYMERASE"/>
    <property type="match status" value="1"/>
</dbReference>
<dbReference type="Proteomes" id="UP000008281">
    <property type="component" value="Unassembled WGS sequence"/>
</dbReference>